<evidence type="ECO:0000313" key="5">
    <source>
        <dbReference type="Proteomes" id="UP000216533"/>
    </source>
</evidence>
<gene>
    <name evidence="4" type="ORF">CGZ92_10355</name>
</gene>
<dbReference type="InterPro" id="IPR032466">
    <property type="entry name" value="Metal_Hydrolase"/>
</dbReference>
<accession>A0A255E1J4</accession>
<dbReference type="GO" id="GO:0006046">
    <property type="term" value="P:N-acetylglucosamine catabolic process"/>
    <property type="evidence" value="ECO:0007669"/>
    <property type="project" value="TreeGrafter"/>
</dbReference>
<protein>
    <submittedName>
        <fullName evidence="4">Uncharacterized protein</fullName>
    </submittedName>
</protein>
<dbReference type="Proteomes" id="UP000216533">
    <property type="component" value="Unassembled WGS sequence"/>
</dbReference>
<evidence type="ECO:0000256" key="2">
    <source>
        <dbReference type="ARBA" id="ARBA00022801"/>
    </source>
</evidence>
<feature type="compositionally biased region" description="Basic residues" evidence="3">
    <location>
        <begin position="220"/>
        <end position="230"/>
    </location>
</feature>
<reference evidence="4 5" key="1">
    <citation type="submission" date="2017-07" db="EMBL/GenBank/DDBJ databases">
        <title>Draft whole genome sequences of clinical Proprionibacteriaceae strains.</title>
        <authorList>
            <person name="Bernier A.-M."/>
            <person name="Bernard K."/>
            <person name="Domingo M.-C."/>
        </authorList>
    </citation>
    <scope>NUCLEOTIDE SEQUENCE [LARGE SCALE GENOMIC DNA]</scope>
    <source>
        <strain evidence="4 5">NML 160184</strain>
    </source>
</reference>
<comment type="similarity">
    <text evidence="1">Belongs to the metallo-dependent hydrolases superfamily. NagA family.</text>
</comment>
<evidence type="ECO:0000256" key="1">
    <source>
        <dbReference type="ARBA" id="ARBA00010716"/>
    </source>
</evidence>
<feature type="region of interest" description="Disordered" evidence="3">
    <location>
        <begin position="198"/>
        <end position="240"/>
    </location>
</feature>
<dbReference type="PANTHER" id="PTHR11113">
    <property type="entry name" value="N-ACETYLGLUCOSAMINE-6-PHOSPHATE DEACETYLASE"/>
    <property type="match status" value="1"/>
</dbReference>
<organism evidence="4 5">
    <name type="scientific">Parenemella sanctibonifatiensis</name>
    <dbReference type="NCBI Taxonomy" id="2016505"/>
    <lineage>
        <taxon>Bacteria</taxon>
        <taxon>Bacillati</taxon>
        <taxon>Actinomycetota</taxon>
        <taxon>Actinomycetes</taxon>
        <taxon>Propionibacteriales</taxon>
        <taxon>Propionibacteriaceae</taxon>
        <taxon>Parenemella</taxon>
    </lineage>
</organism>
<dbReference type="SUPFAM" id="SSF51338">
    <property type="entry name" value="Composite domain of metallo-dependent hydrolases"/>
    <property type="match status" value="1"/>
</dbReference>
<name>A0A255E1J4_9ACTN</name>
<dbReference type="GO" id="GO:0008448">
    <property type="term" value="F:N-acetylglucosamine-6-phosphate deacetylase activity"/>
    <property type="evidence" value="ECO:0007669"/>
    <property type="project" value="TreeGrafter"/>
</dbReference>
<dbReference type="EMBL" id="NMVI01000025">
    <property type="protein sequence ID" value="OYN85210.1"/>
    <property type="molecule type" value="Genomic_DNA"/>
</dbReference>
<dbReference type="InterPro" id="IPR011059">
    <property type="entry name" value="Metal-dep_hydrolase_composite"/>
</dbReference>
<evidence type="ECO:0000313" key="4">
    <source>
        <dbReference type="EMBL" id="OYN85210.1"/>
    </source>
</evidence>
<evidence type="ECO:0000256" key="3">
    <source>
        <dbReference type="SAM" id="MobiDB-lite"/>
    </source>
</evidence>
<dbReference type="AlphaFoldDB" id="A0A255E1J4"/>
<dbReference type="PANTHER" id="PTHR11113:SF14">
    <property type="entry name" value="N-ACETYLGLUCOSAMINE-6-PHOSPHATE DEACETYLASE"/>
    <property type="match status" value="1"/>
</dbReference>
<dbReference type="Gene3D" id="3.20.20.140">
    <property type="entry name" value="Metal-dependent hydrolases"/>
    <property type="match status" value="1"/>
</dbReference>
<dbReference type="SUPFAM" id="SSF51556">
    <property type="entry name" value="Metallo-dependent hydrolases"/>
    <property type="match status" value="1"/>
</dbReference>
<keyword evidence="2" id="KW-0378">Hydrolase</keyword>
<proteinExistence type="inferred from homology"/>
<dbReference type="Gene3D" id="2.30.40.10">
    <property type="entry name" value="Urease, subunit C, domain 1"/>
    <property type="match status" value="1"/>
</dbReference>
<comment type="caution">
    <text evidence="4">The sequence shown here is derived from an EMBL/GenBank/DDBJ whole genome shotgun (WGS) entry which is preliminary data.</text>
</comment>
<sequence>MTQQPSDWVLVGGEVLIGDDRVRRDLVVTGSTLAAVVPPGQAPADLPQVDAAGRLVTPGMIDTHIHGAAGVSFGAGDPTPALSWLAKHGTTTVVPSLVSGPVADMCQRADELTSQTPAPEAAAIAGVHLEGPFLSVAQCGAQDPKHLVSPAESSWQEWLPRPSVAMVTLAAERDGSPRAGVAARRGDGAGLRTTGATARAYGFGRPRPRRPRRSGAVAGRPHRQRHRPRRGAALTPTSSI</sequence>